<dbReference type="EMBL" id="VZUS01000004">
    <property type="protein sequence ID" value="KAB1185401.1"/>
    <property type="molecule type" value="Genomic_DNA"/>
</dbReference>
<feature type="domain" description="Oxidoreductase molybdopterin-binding" evidence="1">
    <location>
        <begin position="11"/>
        <end position="122"/>
    </location>
</feature>
<dbReference type="SUPFAM" id="SSF56524">
    <property type="entry name" value="Oxidoreductase molybdopterin-binding domain"/>
    <property type="match status" value="1"/>
</dbReference>
<dbReference type="InterPro" id="IPR036374">
    <property type="entry name" value="OxRdtase_Mopterin-bd_sf"/>
</dbReference>
<proteinExistence type="predicted"/>
<dbReference type="Gene3D" id="3.90.420.10">
    <property type="entry name" value="Oxidoreductase, molybdopterin-binding domain"/>
    <property type="match status" value="1"/>
</dbReference>
<protein>
    <submittedName>
        <fullName evidence="2">Molybdopterin-dependent oxidoreductase</fullName>
    </submittedName>
</protein>
<dbReference type="AlphaFoldDB" id="A0A643JYJ9"/>
<reference evidence="2" key="1">
    <citation type="submission" date="2019-09" db="EMBL/GenBank/DDBJ databases">
        <title>Genomic analysis of Haloferax sp. CBA1149.</title>
        <authorList>
            <person name="Roh S.W."/>
        </authorList>
    </citation>
    <scope>NUCLEOTIDE SEQUENCE</scope>
    <source>
        <strain evidence="2">CBA1149</strain>
    </source>
</reference>
<comment type="caution">
    <text evidence="2">The sequence shown here is derived from an EMBL/GenBank/DDBJ whole genome shotgun (WGS) entry which is preliminary data.</text>
</comment>
<sequence length="143" mass="15338">MTTSVLVRGREAETLDREALEALPQETQDVVVSCASGSQRESTWVGVSIGAVLDSVDISPETTHLAVTADDDCHIYVEIADALSGILALEQDGSPLEFPRLVVPDIDGMRSVKNVVEVEAVSLDPQTDPLDLERHPKIDDTGS</sequence>
<evidence type="ECO:0000313" key="2">
    <source>
        <dbReference type="EMBL" id="KAB1185401.1"/>
    </source>
</evidence>
<organism evidence="2">
    <name type="scientific">Haloferax sp. CBA1149</name>
    <dbReference type="NCBI Taxonomy" id="2650753"/>
    <lineage>
        <taxon>Archaea</taxon>
        <taxon>Methanobacteriati</taxon>
        <taxon>Methanobacteriota</taxon>
        <taxon>Stenosarchaea group</taxon>
        <taxon>Halobacteria</taxon>
        <taxon>Halobacteriales</taxon>
        <taxon>Haloferacaceae</taxon>
        <taxon>Haloferax</taxon>
    </lineage>
</organism>
<name>A0A643JYJ9_9EURY</name>
<dbReference type="RefSeq" id="WP_151139572.1">
    <property type="nucleotide sequence ID" value="NZ_VZUS01000004.1"/>
</dbReference>
<dbReference type="InterPro" id="IPR000572">
    <property type="entry name" value="OxRdtase_Mopterin-bd_dom"/>
</dbReference>
<dbReference type="Pfam" id="PF00174">
    <property type="entry name" value="Oxidored_molyb"/>
    <property type="match status" value="1"/>
</dbReference>
<gene>
    <name evidence="2" type="ORF">Hfx1149_15205</name>
</gene>
<accession>A0A643JYJ9</accession>
<evidence type="ECO:0000259" key="1">
    <source>
        <dbReference type="Pfam" id="PF00174"/>
    </source>
</evidence>